<gene>
    <name evidence="4" type="ORF">BSK52_28950</name>
</gene>
<dbReference type="Pfam" id="PF16656">
    <property type="entry name" value="Pur_ac_phosph_N"/>
    <property type="match status" value="1"/>
</dbReference>
<dbReference type="GO" id="GO:0046872">
    <property type="term" value="F:metal ion binding"/>
    <property type="evidence" value="ECO:0007669"/>
    <property type="project" value="InterPro"/>
</dbReference>
<dbReference type="Pfam" id="PF00149">
    <property type="entry name" value="Metallophos"/>
    <property type="match status" value="1"/>
</dbReference>
<dbReference type="GO" id="GO:0003993">
    <property type="term" value="F:acid phosphatase activity"/>
    <property type="evidence" value="ECO:0007669"/>
    <property type="project" value="InterPro"/>
</dbReference>
<dbReference type="PANTHER" id="PTHR45867">
    <property type="entry name" value="PURPLE ACID PHOSPHATASE"/>
    <property type="match status" value="1"/>
</dbReference>
<dbReference type="Gene3D" id="2.60.40.380">
    <property type="entry name" value="Purple acid phosphatase-like, N-terminal"/>
    <property type="match status" value="1"/>
</dbReference>
<evidence type="ECO:0000313" key="4">
    <source>
        <dbReference type="EMBL" id="OMD34576.1"/>
    </source>
</evidence>
<dbReference type="SUPFAM" id="SSF49373">
    <property type="entry name" value="Invasin/intimin cell-adhesion fragments"/>
    <property type="match status" value="2"/>
</dbReference>
<dbReference type="InterPro" id="IPR008964">
    <property type="entry name" value="Invasin/intimin_cell_adhesion"/>
</dbReference>
<dbReference type="Gene3D" id="2.60.40.1080">
    <property type="match status" value="4"/>
</dbReference>
<dbReference type="OrthoDB" id="9809781at2"/>
<dbReference type="InterPro" id="IPR029052">
    <property type="entry name" value="Metallo-depent_PP-like"/>
</dbReference>
<proteinExistence type="predicted"/>
<protein>
    <submittedName>
        <fullName evidence="4">Metallophosphoesterase</fullName>
    </submittedName>
</protein>
<dbReference type="InterPro" id="IPR008963">
    <property type="entry name" value="Purple_acid_Pase-like_N"/>
</dbReference>
<dbReference type="Pfam" id="PF09992">
    <property type="entry name" value="NAGPA"/>
    <property type="match status" value="1"/>
</dbReference>
<dbReference type="SUPFAM" id="SSF56300">
    <property type="entry name" value="Metallo-dependent phosphatases"/>
    <property type="match status" value="1"/>
</dbReference>
<dbReference type="Gene3D" id="2.60.120.430">
    <property type="entry name" value="Galactose-binding lectin"/>
    <property type="match status" value="1"/>
</dbReference>
<comment type="caution">
    <text evidence="4">The sequence shown here is derived from an EMBL/GenBank/DDBJ whole genome shotgun (WGS) entry which is preliminary data.</text>
</comment>
<name>A0A1R0XHP8_9BACL</name>
<sequence length="2141" mass="230694">MRRYLRQINVVAIFVLLISLLQPGAFVRASISDLPATEYGTVIDLRKTELAPGAMYTWMDLQNERGLQKVHAVEFNPQNANLELRAGTKDGKVYGMKGVTEMASYADAPGNRVIAGVNGDFYEISGFATGVPNGLFMDEGVILNSSISAFTFGLKEDGSSIYGVPKLTKNITINGKTTNLTSINRYRNTNELVLYTENYNTTTKSTNEGDEVVLDIVEGEVKSGQTLKLKVSEIRNNQGNTPLSQGKVVLSANGTSRAVFQGLSVGDSVTASFALSGEWNEVKVAIGGEGPLVKDGVVQQGVGPLGIHPRTAIGTKADGSIVLFEVDGRSPGFSEGVDTDELGKIMKDMGVINAMNLDGGGSSTFVARMPGTTGVKMMNQGSDGYERKTGNGLIIVNTAPEQSAASKLVVQPNTERILQGSTFAFKTAGVDENGHPAPYSGTVNWQVDDGLGTIDGNGVLTAGTSAGTGKVTVEAGAVKGSGEIEVVDKLTELKFPDVIKTYSSGATASLTIKALRSGQVIQADNHSFEWRVEGEIGTVDKNGLFQATSENGKNGKIIAKYGDVETSFEVNVGLPPVMLEDFESGINKYVASSAAANSVKLLEVTDQDFVRSGDKALKLEYDFVGKTGTSGAYVAASSTENRIQIPGYPEKISMWIYGDGKKHWLRGQIRDGNNAAVPVDFTDQVNGVNWTGWKYVEVSVPKGKATPLTMDMPVRYMETSNLNKSEGAIYVDDIRAIYGPLEEDRTPPVLKDAYPGVNEIVKTATPTLSINGEDDGYDPVAHPGTTLIDPAKTRVFVDDQLVEHGFYPPKGQITYKPKIPLTEGRHKVKVAIRDMSGNQTIKEWYFTVNLGSPFYVYKTPEVVYAGSTYTLDVTAEKANKLKEGNLTFAFNPAAVKDLQVIRGSKVTEAQMASIIDPVLGTVRLTLSDINSSNLGDKDLIGQVQYTVRNDYLGPYTQEQLAGDISKPFVIENTSGSVTSTEGTGIPISFVGAAVESVVKTQLMLTWNHYDIAKGFDASFSVKDLSGNGVEGASLLIDGVEVQGAVSGANGILSTASVTSAEGAFKLQTVKGNIYSPVMTFRVAPYDGTTAPRNVNVTMGLDAATSRQFTWQTEPLTRDTVVELVKKADFTSFQAENVIKITGSSSIYNTNNDGTMRVHKAEAVGLTPGTEYVYRVGDGKLNVSAQGTFVTSGGESISTKFLFIGDSQADSKAGFGLWGNTIQAAFAYMPDAEMLVHAGDMVDKGFEQEQWNWWFDAAQQQLLNTTLVPIIGNHEVMGTNGDGDYLAQFNNPQNGAASVKGTNYSFDVKDTHFVVMNTEHSGSPFAEQAEWLDQDLSATDKKWKVIFFHQGPYGSIYSNEQVQAKWVPVFDKHNVDLVMNGHDHIYLRTFPMKDGKQVAEGEGTRYVIGGSSGPKFYALTPRFWQEKIYDEDEQIYTAVEIAENEITVTARTVDGVEIDRLVIGKIVLESIALDQTTVELEPGASIQLQAKVQPEQANHLKKIWSIVSDTTESVVTVSESGLVTALKPGIARVRVAVEGYPNIYAESTINVDVLQSIKLQGKTELKLEEADQTVTEAVYASGKRIPILDGLHYSSSNENVATINDQGLIQTYKEGTTVIAVTYREFSSEYNLVVTTDVASELTGIAIKGPDSLELGSKGSVVVQAVYSDGSTLKLIEGVKYDTSDHDVAMISETGELHALTVGTTKVSAVYNGLSTEYELTVTEGSPGTTPTPTPTPTPEPTPTPGGWVPGPMVTPTPTSSPTPSASAQVGVVTITESQLSANKNAQGEVVVSIDEVVTGILLPGNAVELLGSASLRVVTKELTVIIPVRVLADLSKLNPAGITAESKISLQLNSVASDAAAELINRAETLAGAQLRVISDMREWSLSMITEQGKSFRLSQFAEPITISFKVDANVDRRLLGIYHIDDAGNLEYMNSNWLEGYIVAPISHFSKYALLEYDKDFSDLKSDHWAFLTVKQLAAKQLVQGVTADHFDPNRSVTRAEFTAMLVRVLGLKGQTEAVFADVASDKWYAEAVGLARQAGIVTGQNSLQFEPDAKISRQEMAAMLARAYAYAKKTVAVDSIYGMAFKDIAATPKWAQEAIREVLRLGLMQGRGEGQFAPKQNGTRAESAQMIINLLNVME</sequence>
<keyword evidence="1" id="KW-0732">Signal</keyword>
<organism evidence="4 5">
    <name type="scientific">Paenibacillus odorifer</name>
    <dbReference type="NCBI Taxonomy" id="189426"/>
    <lineage>
        <taxon>Bacteria</taxon>
        <taxon>Bacillati</taxon>
        <taxon>Bacillota</taxon>
        <taxon>Bacilli</taxon>
        <taxon>Bacillales</taxon>
        <taxon>Paenibacillaceae</taxon>
        <taxon>Paenibacillus</taxon>
    </lineage>
</organism>
<feature type="domain" description="SLH" evidence="3">
    <location>
        <begin position="2022"/>
        <end position="2080"/>
    </location>
</feature>
<feature type="compositionally biased region" description="Pro residues" evidence="2">
    <location>
        <begin position="1729"/>
        <end position="1743"/>
    </location>
</feature>
<dbReference type="PANTHER" id="PTHR45867:SF3">
    <property type="entry name" value="ACID PHOSPHATASE TYPE 7"/>
    <property type="match status" value="1"/>
</dbReference>
<evidence type="ECO:0000259" key="3">
    <source>
        <dbReference type="PROSITE" id="PS51272"/>
    </source>
</evidence>
<dbReference type="EMBL" id="MPTC01000054">
    <property type="protein sequence ID" value="OMD34576.1"/>
    <property type="molecule type" value="Genomic_DNA"/>
</dbReference>
<evidence type="ECO:0000313" key="5">
    <source>
        <dbReference type="Proteomes" id="UP000187439"/>
    </source>
</evidence>
<dbReference type="InterPro" id="IPR015914">
    <property type="entry name" value="PAPs_N"/>
</dbReference>
<evidence type="ECO:0000256" key="1">
    <source>
        <dbReference type="ARBA" id="ARBA00022729"/>
    </source>
</evidence>
<dbReference type="Pfam" id="PF02368">
    <property type="entry name" value="Big_2"/>
    <property type="match status" value="1"/>
</dbReference>
<feature type="region of interest" description="Disordered" evidence="2">
    <location>
        <begin position="1721"/>
        <end position="1746"/>
    </location>
</feature>
<accession>A0A1R0XHP8</accession>
<evidence type="ECO:0000256" key="2">
    <source>
        <dbReference type="SAM" id="MobiDB-lite"/>
    </source>
</evidence>
<reference evidence="4 5" key="1">
    <citation type="submission" date="2016-10" db="EMBL/GenBank/DDBJ databases">
        <title>Paenibacillus species isolates.</title>
        <authorList>
            <person name="Beno S.M."/>
        </authorList>
    </citation>
    <scope>NUCLEOTIDE SEQUENCE [LARGE SCALE GENOMIC DNA]</scope>
    <source>
        <strain evidence="4 5">FSL H7-0710</strain>
    </source>
</reference>
<dbReference type="Pfam" id="PF00395">
    <property type="entry name" value="SLH"/>
    <property type="match status" value="3"/>
</dbReference>
<dbReference type="PROSITE" id="PS51272">
    <property type="entry name" value="SLH"/>
    <property type="match status" value="3"/>
</dbReference>
<feature type="domain" description="SLH" evidence="3">
    <location>
        <begin position="1958"/>
        <end position="2021"/>
    </location>
</feature>
<dbReference type="InterPro" id="IPR004843">
    <property type="entry name" value="Calcineurin-like_PHP"/>
</dbReference>
<dbReference type="InterPro" id="IPR001119">
    <property type="entry name" value="SLH_dom"/>
</dbReference>
<dbReference type="InterPro" id="IPR003343">
    <property type="entry name" value="Big_2"/>
</dbReference>
<dbReference type="SUPFAM" id="SSF49363">
    <property type="entry name" value="Purple acid phosphatase, N-terminal domain"/>
    <property type="match status" value="1"/>
</dbReference>
<dbReference type="RefSeq" id="WP_076121847.1">
    <property type="nucleotide sequence ID" value="NZ_MPTC01000054.1"/>
</dbReference>
<dbReference type="SMART" id="SM00635">
    <property type="entry name" value="BID_2"/>
    <property type="match status" value="3"/>
</dbReference>
<dbReference type="Proteomes" id="UP000187439">
    <property type="component" value="Unassembled WGS sequence"/>
</dbReference>
<feature type="domain" description="SLH" evidence="3">
    <location>
        <begin position="2084"/>
        <end position="2141"/>
    </location>
</feature>
<dbReference type="Gene3D" id="3.60.21.10">
    <property type="match status" value="1"/>
</dbReference>
<dbReference type="InterPro" id="IPR018711">
    <property type="entry name" value="NAGPA"/>
</dbReference>